<dbReference type="EMBL" id="CP032152">
    <property type="protein sequence ID" value="QLL29649.1"/>
    <property type="molecule type" value="Genomic_DNA"/>
</dbReference>
<protein>
    <submittedName>
        <fullName evidence="2">BtpA/SgcQ family protein</fullName>
    </submittedName>
</protein>
<evidence type="ECO:0000313" key="2">
    <source>
        <dbReference type="EMBL" id="QLL29649.1"/>
    </source>
</evidence>
<keyword evidence="3" id="KW-1185">Reference proteome</keyword>
<gene>
    <name evidence="2" type="ORF">D3A95_00960</name>
</gene>
<dbReference type="AlphaFoldDB" id="A0A7D6IN48"/>
<dbReference type="SUPFAM" id="SSF51366">
    <property type="entry name" value="Ribulose-phoshate binding barrel"/>
    <property type="match status" value="1"/>
</dbReference>
<evidence type="ECO:0000313" key="3">
    <source>
        <dbReference type="Proteomes" id="UP000261812"/>
    </source>
</evidence>
<organism evidence="2 3">
    <name type="scientific">Thermosynechococcus sichuanensis E542</name>
    <dbReference type="NCBI Taxonomy" id="2016101"/>
    <lineage>
        <taxon>Bacteria</taxon>
        <taxon>Bacillati</taxon>
        <taxon>Cyanobacteriota</taxon>
        <taxon>Cyanophyceae</taxon>
        <taxon>Acaryochloridales</taxon>
        <taxon>Thermosynechococcaceae</taxon>
        <taxon>Thermosynechococcus</taxon>
        <taxon>Thermosynechococcus sichuanensis</taxon>
    </lineage>
</organism>
<dbReference type="NCBIfam" id="NF045918">
    <property type="entry name" value="PhsystIBiosynBtpA"/>
    <property type="match status" value="1"/>
</dbReference>
<dbReference type="Proteomes" id="UP000261812">
    <property type="component" value="Chromosome"/>
</dbReference>
<dbReference type="RefSeq" id="WP_181495560.1">
    <property type="nucleotide sequence ID" value="NZ_CP032152.1"/>
</dbReference>
<dbReference type="InterPro" id="IPR011060">
    <property type="entry name" value="RibuloseP-bd_barrel"/>
</dbReference>
<accession>A0A7D6IN48</accession>
<dbReference type="NCBIfam" id="TIGR00259">
    <property type="entry name" value="thylakoid_BtpA"/>
    <property type="match status" value="1"/>
</dbReference>
<dbReference type="KEGG" id="tsq:D3A95_00960"/>
<sequence>MDLRTLFHTATPVIGVVHLLPLPTSARWGGSLKAVIDRAEQEATALASGGANAIIVENFFDAPFTKDRVDAAVVSAMTLVVQRIKNLVSLPIGLNVLRNDAFSGLAIAACTGAQFIRVNVLTGVMATDQGIIEGQAHQLLRYRRELGQDIKIFADVMVKHAQPLHSSNLATAVRDTFERGLADGVILSGWATGHPPSEEDLSVAASAAKGQPLLIGSGASWDNVEQLVPYVNGVIVASSLKRNGQIEQPIDPIRVSRFVEAWQRAHHKIQELNRANSNCRGSVSEPLPAMFVHGQK</sequence>
<proteinExistence type="inferred from homology"/>
<name>A0A7D6IN48_9CYAN</name>
<dbReference type="Pfam" id="PF03437">
    <property type="entry name" value="BtpA"/>
    <property type="match status" value="1"/>
</dbReference>
<dbReference type="InterPro" id="IPR005137">
    <property type="entry name" value="BtpA"/>
</dbReference>
<evidence type="ECO:0000256" key="1">
    <source>
        <dbReference type="ARBA" id="ARBA00006007"/>
    </source>
</evidence>
<dbReference type="PANTHER" id="PTHR21381:SF3">
    <property type="entry name" value="SGC REGION PROTEIN SGCQ-RELATED"/>
    <property type="match status" value="1"/>
</dbReference>
<dbReference type="PIRSF" id="PIRSF005956">
    <property type="entry name" value="BtpA"/>
    <property type="match status" value="1"/>
</dbReference>
<dbReference type="PANTHER" id="PTHR21381">
    <property type="entry name" value="ZGC:162297"/>
    <property type="match status" value="1"/>
</dbReference>
<comment type="similarity">
    <text evidence="1">Belongs to the BtpA family.</text>
</comment>
<reference evidence="3" key="1">
    <citation type="submission" date="2018-09" db="EMBL/GenBank/DDBJ databases">
        <title>Complete genome sequence of thermophilic cyanobacteria strain Thermosynechococcus elongatus PKUAC-SCTE542.</title>
        <authorList>
            <person name="Liang Y."/>
            <person name="Tang J."/>
            <person name="Daroch M."/>
        </authorList>
    </citation>
    <scope>NUCLEOTIDE SEQUENCE [LARGE SCALE GENOMIC DNA]</scope>
    <source>
        <strain evidence="3">E542</strain>
    </source>
</reference>